<evidence type="ECO:0000256" key="1">
    <source>
        <dbReference type="ARBA" id="ARBA00004651"/>
    </source>
</evidence>
<evidence type="ECO:0000256" key="7">
    <source>
        <dbReference type="RuleBase" id="RU363032"/>
    </source>
</evidence>
<evidence type="ECO:0000256" key="3">
    <source>
        <dbReference type="ARBA" id="ARBA00022475"/>
    </source>
</evidence>
<keyword evidence="2 7" id="KW-0813">Transport</keyword>
<dbReference type="PANTHER" id="PTHR43163:SF6">
    <property type="entry name" value="DIPEPTIDE TRANSPORT SYSTEM PERMEASE PROTEIN DPPB-RELATED"/>
    <property type="match status" value="1"/>
</dbReference>
<evidence type="ECO:0000256" key="6">
    <source>
        <dbReference type="ARBA" id="ARBA00023136"/>
    </source>
</evidence>
<feature type="transmembrane region" description="Helical" evidence="7">
    <location>
        <begin position="278"/>
        <end position="304"/>
    </location>
</feature>
<evidence type="ECO:0000313" key="9">
    <source>
        <dbReference type="EMBL" id="AWV21960.1"/>
    </source>
</evidence>
<dbReference type="CDD" id="cd06261">
    <property type="entry name" value="TM_PBP2"/>
    <property type="match status" value="1"/>
</dbReference>
<sequence length="314" mass="33566">MLRYALRRIGQMLPTLALAVVAVFFLARAMPGDAVSAMLGERGTDEAVARLTAELGLDRSVPEQLWSYVTLLAQGNLGMSIGARVPVLQLVAERLPATLLLTLMAIILSLLLSLPLAFIAALRAGRWEDVAVRSGLQVGLSAPIFFLGLLLLTLFAAQWRIFPVGGYGDTPLEHIYHLFLPALTLALSFTAVATRSLRASLLGTLRAEHVAFARSKGLPESVVMRSHVLRPAAAATVSLVGLQIGGLLGGAVITESVFAIPGVGRLMVDSIFARDYPVVQGLTLVLAVLVSLTFLATDLTVAWLDPRATQRRRS</sequence>
<dbReference type="RefSeq" id="WP_216348999.1">
    <property type="nucleotide sequence ID" value="NZ_CP025061.1"/>
</dbReference>
<feature type="domain" description="ABC transmembrane type-1" evidence="8">
    <location>
        <begin position="95"/>
        <end position="301"/>
    </location>
</feature>
<evidence type="ECO:0000256" key="5">
    <source>
        <dbReference type="ARBA" id="ARBA00022989"/>
    </source>
</evidence>
<protein>
    <submittedName>
        <fullName evidence="9">Dipeptide transport system permease protein dppB</fullName>
    </submittedName>
</protein>
<evidence type="ECO:0000256" key="4">
    <source>
        <dbReference type="ARBA" id="ARBA00022692"/>
    </source>
</evidence>
<dbReference type="AlphaFoldDB" id="A0A4Y1MW54"/>
<keyword evidence="3" id="KW-1003">Cell membrane</keyword>
<feature type="transmembrane region" description="Helical" evidence="7">
    <location>
        <begin position="232"/>
        <end position="258"/>
    </location>
</feature>
<keyword evidence="4 7" id="KW-0812">Transmembrane</keyword>
<accession>A0A4Y1MW54</accession>
<dbReference type="SUPFAM" id="SSF161098">
    <property type="entry name" value="MetI-like"/>
    <property type="match status" value="1"/>
</dbReference>
<dbReference type="PROSITE" id="PS50928">
    <property type="entry name" value="ABC_TM1"/>
    <property type="match status" value="1"/>
</dbReference>
<comment type="similarity">
    <text evidence="7">Belongs to the binding-protein-dependent transport system permease family.</text>
</comment>
<gene>
    <name evidence="9" type="ORF">RADP37_01069</name>
</gene>
<dbReference type="InterPro" id="IPR035906">
    <property type="entry name" value="MetI-like_sf"/>
</dbReference>
<name>A0A4Y1MW54_9PROT</name>
<dbReference type="GO" id="GO:0005886">
    <property type="term" value="C:plasma membrane"/>
    <property type="evidence" value="ECO:0007669"/>
    <property type="project" value="UniProtKB-SubCell"/>
</dbReference>
<evidence type="ECO:0000256" key="2">
    <source>
        <dbReference type="ARBA" id="ARBA00022448"/>
    </source>
</evidence>
<comment type="subcellular location">
    <subcellularLocation>
        <location evidence="1 7">Cell membrane</location>
        <topology evidence="1 7">Multi-pass membrane protein</topology>
    </subcellularLocation>
</comment>
<proteinExistence type="inferred from homology"/>
<feature type="transmembrane region" description="Helical" evidence="7">
    <location>
        <begin position="99"/>
        <end position="122"/>
    </location>
</feature>
<dbReference type="InterPro" id="IPR045621">
    <property type="entry name" value="BPD_transp_1_N"/>
</dbReference>
<evidence type="ECO:0000259" key="8">
    <source>
        <dbReference type="PROSITE" id="PS50928"/>
    </source>
</evidence>
<keyword evidence="5 7" id="KW-1133">Transmembrane helix</keyword>
<feature type="transmembrane region" description="Helical" evidence="7">
    <location>
        <begin position="174"/>
        <end position="193"/>
    </location>
</feature>
<feature type="transmembrane region" description="Helical" evidence="7">
    <location>
        <begin position="143"/>
        <end position="162"/>
    </location>
</feature>
<dbReference type="Gene3D" id="1.10.3720.10">
    <property type="entry name" value="MetI-like"/>
    <property type="match status" value="1"/>
</dbReference>
<keyword evidence="6 7" id="KW-0472">Membrane</keyword>
<dbReference type="Pfam" id="PF00528">
    <property type="entry name" value="BPD_transp_1"/>
    <property type="match status" value="1"/>
</dbReference>
<reference evidence="9" key="1">
    <citation type="submission" date="2017-12" db="EMBL/GenBank/DDBJ databases">
        <authorList>
            <person name="Martens C."/>
            <person name="Dahlstrom E."/>
            <person name="Barbian K."/>
            <person name="Sykora L."/>
            <person name="Ricklefs S."/>
            <person name="Bruno D."/>
            <person name="Anzick I."/>
            <person name="Myles I."/>
            <person name="Datta S.K."/>
        </authorList>
    </citation>
    <scope>NUCLEOTIDE SEQUENCE</scope>
    <source>
        <strain evidence="9">AD2</strain>
    </source>
</reference>
<dbReference type="PANTHER" id="PTHR43163">
    <property type="entry name" value="DIPEPTIDE TRANSPORT SYSTEM PERMEASE PROTEIN DPPB-RELATED"/>
    <property type="match status" value="1"/>
</dbReference>
<dbReference type="Pfam" id="PF19300">
    <property type="entry name" value="BPD_transp_1_N"/>
    <property type="match status" value="1"/>
</dbReference>
<organism evidence="9">
    <name type="scientific">Roseomonas mucosa</name>
    <dbReference type="NCBI Taxonomy" id="207340"/>
    <lineage>
        <taxon>Bacteria</taxon>
        <taxon>Pseudomonadati</taxon>
        <taxon>Pseudomonadota</taxon>
        <taxon>Alphaproteobacteria</taxon>
        <taxon>Acetobacterales</taxon>
        <taxon>Roseomonadaceae</taxon>
        <taxon>Roseomonas</taxon>
    </lineage>
</organism>
<dbReference type="InterPro" id="IPR000515">
    <property type="entry name" value="MetI-like"/>
</dbReference>
<dbReference type="GO" id="GO:0055085">
    <property type="term" value="P:transmembrane transport"/>
    <property type="evidence" value="ECO:0007669"/>
    <property type="project" value="InterPro"/>
</dbReference>
<dbReference type="EMBL" id="CP025189">
    <property type="protein sequence ID" value="AWV21960.1"/>
    <property type="molecule type" value="Genomic_DNA"/>
</dbReference>